<accession>A0A6A1WEJ0</accession>
<dbReference type="PANTHER" id="PTHR32093:SF115">
    <property type="entry name" value="LEUCINE-RICH REPEAT EXTENSIN-LIKE PROTEIN 2"/>
    <property type="match status" value="1"/>
</dbReference>
<keyword evidence="3" id="KW-0433">Leucine-rich repeat</keyword>
<dbReference type="PANTHER" id="PTHR32093">
    <property type="entry name" value="LEUCINE-RICH REPEAT EXTENSIN-LIKE PROTEIN 3-RELATED"/>
    <property type="match status" value="1"/>
</dbReference>
<evidence type="ECO:0000256" key="2">
    <source>
        <dbReference type="ARBA" id="ARBA00022525"/>
    </source>
</evidence>
<comment type="subcellular location">
    <subcellularLocation>
        <location evidence="1">Secreted</location>
    </subcellularLocation>
</comment>
<comment type="caution">
    <text evidence="6">The sequence shown here is derived from an EMBL/GenBank/DDBJ whole genome shotgun (WGS) entry which is preliminary data.</text>
</comment>
<evidence type="ECO:0000256" key="4">
    <source>
        <dbReference type="ARBA" id="ARBA00022729"/>
    </source>
</evidence>
<dbReference type="GO" id="GO:0005576">
    <property type="term" value="C:extracellular region"/>
    <property type="evidence" value="ECO:0007669"/>
    <property type="project" value="UniProtKB-SubCell"/>
</dbReference>
<reference evidence="6" key="3">
    <citation type="submission" date="2019-09" db="EMBL/GenBank/DDBJ databases">
        <authorList>
            <person name="Gao Z."/>
        </authorList>
    </citation>
    <scope>NUCLEOTIDE SEQUENCE</scope>
    <source>
        <tissue evidence="6">Leaves</tissue>
    </source>
</reference>
<evidence type="ECO:0000256" key="5">
    <source>
        <dbReference type="ARBA" id="ARBA00022737"/>
    </source>
</evidence>
<keyword evidence="5" id="KW-0677">Repeat</keyword>
<dbReference type="SUPFAM" id="SSF52058">
    <property type="entry name" value="L domain-like"/>
    <property type="match status" value="1"/>
</dbReference>
<reference evidence="6" key="1">
    <citation type="submission" date="2018-07" db="EMBL/GenBank/DDBJ databases">
        <authorList>
            <person name="Gao Z.-S."/>
            <person name="Jia H.-M."/>
            <person name="Jia H.-J."/>
            <person name="Cai Q.-L."/>
            <person name="Wang Y."/>
            <person name="Zhao H.-B."/>
        </authorList>
    </citation>
    <scope>NUCLEOTIDE SEQUENCE</scope>
    <source>
        <tissue evidence="6">Leaves</tissue>
    </source>
</reference>
<dbReference type="InterPro" id="IPR032675">
    <property type="entry name" value="LRR_dom_sf"/>
</dbReference>
<dbReference type="Proteomes" id="UP000516437">
    <property type="component" value="Chromosome 2"/>
</dbReference>
<keyword evidence="2" id="KW-0964">Secreted</keyword>
<keyword evidence="4" id="KW-0732">Signal</keyword>
<dbReference type="InterPro" id="IPR051582">
    <property type="entry name" value="LRR_extensin-like_regulator"/>
</dbReference>
<sequence>MDKTLNEIILLNDNLTGCLPPEISLLRNLTVFDVSFNHLQGSLPSTIGNMESLEQLDVGHNSFTCYTHE</sequence>
<name>A0A6A1WEJ0_9ROSI</name>
<evidence type="ECO:0000256" key="1">
    <source>
        <dbReference type="ARBA" id="ARBA00004613"/>
    </source>
</evidence>
<dbReference type="InterPro" id="IPR001611">
    <property type="entry name" value="Leu-rich_rpt"/>
</dbReference>
<gene>
    <name evidence="7" type="ORF">CJ030_MR2G011694</name>
    <name evidence="6" type="ORF">CJ030_MR2G011712</name>
</gene>
<reference evidence="6 8" key="2">
    <citation type="journal article" date="2019" name="Plant Biotechnol. J.">
        <title>The red bayberry genome and genetic basis of sex determination.</title>
        <authorList>
            <person name="Jia H.M."/>
            <person name="Jia H.J."/>
            <person name="Cai Q.L."/>
            <person name="Wang Y."/>
            <person name="Zhao H.B."/>
            <person name="Yang W.F."/>
            <person name="Wang G.Y."/>
            <person name="Li Y.H."/>
            <person name="Zhan D.L."/>
            <person name="Shen Y.T."/>
            <person name="Niu Q.F."/>
            <person name="Chang L."/>
            <person name="Qiu J."/>
            <person name="Zhao L."/>
            <person name="Xie H.B."/>
            <person name="Fu W.Y."/>
            <person name="Jin J."/>
            <person name="Li X.W."/>
            <person name="Jiao Y."/>
            <person name="Zhou C.C."/>
            <person name="Tu T."/>
            <person name="Chai C.Y."/>
            <person name="Gao J.L."/>
            <person name="Fan L.J."/>
            <person name="van de Weg E."/>
            <person name="Wang J.Y."/>
            <person name="Gao Z.S."/>
        </authorList>
    </citation>
    <scope>NUCLEOTIDE SEQUENCE [LARGE SCALE GENOMIC DNA]</scope>
    <source>
        <tissue evidence="6">Leaves</tissue>
    </source>
</reference>
<proteinExistence type="predicted"/>
<protein>
    <submittedName>
        <fullName evidence="6">Leucine-rich repeat extensin-like protein 2</fullName>
    </submittedName>
</protein>
<dbReference type="Gene3D" id="3.80.10.10">
    <property type="entry name" value="Ribonuclease Inhibitor"/>
    <property type="match status" value="1"/>
</dbReference>
<organism evidence="6 8">
    <name type="scientific">Morella rubra</name>
    <name type="common">Chinese bayberry</name>
    <dbReference type="NCBI Taxonomy" id="262757"/>
    <lineage>
        <taxon>Eukaryota</taxon>
        <taxon>Viridiplantae</taxon>
        <taxon>Streptophyta</taxon>
        <taxon>Embryophyta</taxon>
        <taxon>Tracheophyta</taxon>
        <taxon>Spermatophyta</taxon>
        <taxon>Magnoliopsida</taxon>
        <taxon>eudicotyledons</taxon>
        <taxon>Gunneridae</taxon>
        <taxon>Pentapetalae</taxon>
        <taxon>rosids</taxon>
        <taxon>fabids</taxon>
        <taxon>Fagales</taxon>
        <taxon>Myricaceae</taxon>
        <taxon>Morella</taxon>
    </lineage>
</organism>
<evidence type="ECO:0000313" key="8">
    <source>
        <dbReference type="Proteomes" id="UP000516437"/>
    </source>
</evidence>
<evidence type="ECO:0000256" key="3">
    <source>
        <dbReference type="ARBA" id="ARBA00022614"/>
    </source>
</evidence>
<dbReference type="AlphaFoldDB" id="A0A6A1WEJ0"/>
<dbReference type="EMBL" id="RXIC02000020">
    <property type="protein sequence ID" value="KAB1223693.1"/>
    <property type="molecule type" value="Genomic_DNA"/>
</dbReference>
<dbReference type="Pfam" id="PF00560">
    <property type="entry name" value="LRR_1"/>
    <property type="match status" value="1"/>
</dbReference>
<dbReference type="OrthoDB" id="676979at2759"/>
<evidence type="ECO:0000313" key="6">
    <source>
        <dbReference type="EMBL" id="KAB1223675.1"/>
    </source>
</evidence>
<keyword evidence="8" id="KW-1185">Reference proteome</keyword>
<evidence type="ECO:0000313" key="7">
    <source>
        <dbReference type="EMBL" id="KAB1223693.1"/>
    </source>
</evidence>
<dbReference type="EMBL" id="RXIC02000020">
    <property type="protein sequence ID" value="KAB1223675.1"/>
    <property type="molecule type" value="Genomic_DNA"/>
</dbReference>